<proteinExistence type="predicted"/>
<dbReference type="Pfam" id="PF00665">
    <property type="entry name" value="rve"/>
    <property type="match status" value="1"/>
</dbReference>
<dbReference type="GO" id="GO:0015074">
    <property type="term" value="P:DNA integration"/>
    <property type="evidence" value="ECO:0007669"/>
    <property type="project" value="InterPro"/>
</dbReference>
<dbReference type="PANTHER" id="PTHR46889:SF4">
    <property type="entry name" value="TRANSPOSASE INSO FOR INSERTION SEQUENCE ELEMENT IS911B-RELATED"/>
    <property type="match status" value="1"/>
</dbReference>
<dbReference type="SUPFAM" id="SSF46689">
    <property type="entry name" value="Homeodomain-like"/>
    <property type="match status" value="1"/>
</dbReference>
<dbReference type="STRING" id="1120975.SAMN02746064_00863"/>
<evidence type="ECO:0000259" key="2">
    <source>
        <dbReference type="PROSITE" id="PS50994"/>
    </source>
</evidence>
<dbReference type="PANTHER" id="PTHR46889">
    <property type="entry name" value="TRANSPOSASE INSF FOR INSERTION SEQUENCE IS3B-RELATED"/>
    <property type="match status" value="1"/>
</dbReference>
<organism evidence="3 4">
    <name type="scientific">Alkalibacter saccharofermentans DSM 14828</name>
    <dbReference type="NCBI Taxonomy" id="1120975"/>
    <lineage>
        <taxon>Bacteria</taxon>
        <taxon>Bacillati</taxon>
        <taxon>Bacillota</taxon>
        <taxon>Clostridia</taxon>
        <taxon>Eubacteriales</taxon>
        <taxon>Eubacteriaceae</taxon>
        <taxon>Alkalibacter</taxon>
    </lineage>
</organism>
<accession>A0A1M4UYW2</accession>
<dbReference type="AlphaFoldDB" id="A0A1M4UYW2"/>
<dbReference type="OrthoDB" id="9775203at2"/>
<dbReference type="InterPro" id="IPR012337">
    <property type="entry name" value="RNaseH-like_sf"/>
</dbReference>
<dbReference type="RefSeq" id="WP_073269850.1">
    <property type="nucleotide sequence ID" value="NZ_FQTU01000004.1"/>
</dbReference>
<dbReference type="EMBL" id="FQTU01000004">
    <property type="protein sequence ID" value="SHE61848.1"/>
    <property type="molecule type" value="Genomic_DNA"/>
</dbReference>
<dbReference type="InterPro" id="IPR050900">
    <property type="entry name" value="Transposase_IS3/IS150/IS904"/>
</dbReference>
<dbReference type="NCBIfam" id="NF033516">
    <property type="entry name" value="transpos_IS3"/>
    <property type="match status" value="1"/>
</dbReference>
<evidence type="ECO:0000313" key="4">
    <source>
        <dbReference type="Proteomes" id="UP000184251"/>
    </source>
</evidence>
<dbReference type="InterPro" id="IPR036397">
    <property type="entry name" value="RNaseH_sf"/>
</dbReference>
<feature type="domain" description="Integrase catalytic" evidence="2">
    <location>
        <begin position="134"/>
        <end position="302"/>
    </location>
</feature>
<dbReference type="GO" id="GO:0003676">
    <property type="term" value="F:nucleic acid binding"/>
    <property type="evidence" value="ECO:0007669"/>
    <property type="project" value="InterPro"/>
</dbReference>
<evidence type="ECO:0000313" key="3">
    <source>
        <dbReference type="EMBL" id="SHE61848.1"/>
    </source>
</evidence>
<dbReference type="InterPro" id="IPR048020">
    <property type="entry name" value="Transpos_IS3"/>
</dbReference>
<dbReference type="Gene3D" id="3.30.420.10">
    <property type="entry name" value="Ribonuclease H-like superfamily/Ribonuclease H"/>
    <property type="match status" value="1"/>
</dbReference>
<dbReference type="PROSITE" id="PS50994">
    <property type="entry name" value="INTEGRASE"/>
    <property type="match status" value="1"/>
</dbReference>
<dbReference type="InterPro" id="IPR009057">
    <property type="entry name" value="Homeodomain-like_sf"/>
</dbReference>
<keyword evidence="4" id="KW-1185">Reference proteome</keyword>
<sequence length="352" mass="40635">MTSPEDRLLAVNFIAEAVSNGAREIKACEVLEISQRTLHRWRSDKEPAQDQRPHAKRPEPKNKLSDHERKKIIEVANSTEFQSMPPSQIVPALADKGEYIASESTMYRVLKEKEMNKHRGAVKKAIKRAISTHCADGPNQVWMWDITYLPAYVKGLYLYLYLIIDLFSRKVVGWEVWEKESSEYASQVVRKAIMAENRTHDPQPLILHSDNGSPMKGATLLETLYSLGIVPSNSRPRVSNDNAYAESVFKTFKYRPGFPHKGFATIDDARSWVQKFSRWYNTQHHHSGLNFLTPNQRHDGLSDQIFAQRIAVYEAAKTMNPQRWSRSIRDWSIEDKVWLNPEKSQDKDLQIL</sequence>
<dbReference type="Pfam" id="PF13565">
    <property type="entry name" value="HTH_32"/>
    <property type="match status" value="1"/>
</dbReference>
<dbReference type="Proteomes" id="UP000184251">
    <property type="component" value="Unassembled WGS sequence"/>
</dbReference>
<feature type="region of interest" description="Disordered" evidence="1">
    <location>
        <begin position="41"/>
        <end position="68"/>
    </location>
</feature>
<dbReference type="InterPro" id="IPR001584">
    <property type="entry name" value="Integrase_cat-core"/>
</dbReference>
<reference evidence="3 4" key="1">
    <citation type="submission" date="2016-11" db="EMBL/GenBank/DDBJ databases">
        <authorList>
            <person name="Jaros S."/>
            <person name="Januszkiewicz K."/>
            <person name="Wedrychowicz H."/>
        </authorList>
    </citation>
    <scope>NUCLEOTIDE SEQUENCE [LARGE SCALE GENOMIC DNA]</scope>
    <source>
        <strain evidence="3 4">DSM 14828</strain>
    </source>
</reference>
<evidence type="ECO:0000256" key="1">
    <source>
        <dbReference type="SAM" id="MobiDB-lite"/>
    </source>
</evidence>
<gene>
    <name evidence="3" type="ORF">SAMN02746064_00863</name>
</gene>
<protein>
    <submittedName>
        <fullName evidence="3">Putative transposase</fullName>
    </submittedName>
</protein>
<dbReference type="SUPFAM" id="SSF53098">
    <property type="entry name" value="Ribonuclease H-like"/>
    <property type="match status" value="1"/>
</dbReference>
<name>A0A1M4UYW2_9FIRM</name>